<sequence length="469" mass="51240">MHCSCHKSAVAAYFRILIGACSRRPGRYPATLAPRQQSESRRPKSLDAWAVARVATLRDAHGVAFPDIAAKVRNASGENPTPRTCANAYWALKAPGDFAAGLFPARWRPVKLTLAIAKRIVRRLVVLRRRGPCAATTVRADLARTKGVSLDVSKAWQGRASATLASGAAFRCLVAAAPQCDHAVDTAGRRRDAGPGARRRPAVSGSQVRRVLRETGCKRLPRVKRRVCTADEREERRAFAQSIVDLTPAQFRARIHMSMDGVVLALPPREPKGRMAYLRQGKEMVWRKPEEPALSETAGSGNKYDGQVPLSRALPMWGGISGGGAAPVIFHAKKKIKKGGWAQAVPGHLFTALLAIDPGRRRGPFRILCDSETFLTSSVCQGARDAKSIRLMHVPARSPDLNPVEVHWSWLRRRLRALDLKGAQCKREVPGALAYQQRVRAVMKSAKSRAVAGNIMRGPQKKCAKIAAL</sequence>
<protein>
    <recommendedName>
        <fullName evidence="3">Tc1-like transposase DDE domain-containing protein</fullName>
    </recommendedName>
</protein>
<dbReference type="Gene3D" id="3.30.420.10">
    <property type="entry name" value="Ribonuclease H-like superfamily/Ribonuclease H"/>
    <property type="match status" value="1"/>
</dbReference>
<evidence type="ECO:0000313" key="1">
    <source>
        <dbReference type="EMBL" id="CAK0908170.1"/>
    </source>
</evidence>
<evidence type="ECO:0000313" key="2">
    <source>
        <dbReference type="Proteomes" id="UP001189429"/>
    </source>
</evidence>
<gene>
    <name evidence="1" type="ORF">PCOR1329_LOCUS82926</name>
</gene>
<evidence type="ECO:0008006" key="3">
    <source>
        <dbReference type="Google" id="ProtNLM"/>
    </source>
</evidence>
<comment type="caution">
    <text evidence="1">The sequence shown here is derived from an EMBL/GenBank/DDBJ whole genome shotgun (WGS) entry which is preliminary data.</text>
</comment>
<accession>A0ABN9Y6G0</accession>
<name>A0ABN9Y6G0_9DINO</name>
<proteinExistence type="predicted"/>
<feature type="non-terminal residue" evidence="1">
    <location>
        <position position="1"/>
    </location>
</feature>
<dbReference type="EMBL" id="CAUYUJ010021970">
    <property type="protein sequence ID" value="CAK0908170.1"/>
    <property type="molecule type" value="Genomic_DNA"/>
</dbReference>
<keyword evidence="2" id="KW-1185">Reference proteome</keyword>
<dbReference type="Proteomes" id="UP001189429">
    <property type="component" value="Unassembled WGS sequence"/>
</dbReference>
<reference evidence="1" key="1">
    <citation type="submission" date="2023-10" db="EMBL/GenBank/DDBJ databases">
        <authorList>
            <person name="Chen Y."/>
            <person name="Shah S."/>
            <person name="Dougan E. K."/>
            <person name="Thang M."/>
            <person name="Chan C."/>
        </authorList>
    </citation>
    <scope>NUCLEOTIDE SEQUENCE [LARGE SCALE GENOMIC DNA]</scope>
</reference>
<feature type="non-terminal residue" evidence="1">
    <location>
        <position position="469"/>
    </location>
</feature>
<organism evidence="1 2">
    <name type="scientific">Prorocentrum cordatum</name>
    <dbReference type="NCBI Taxonomy" id="2364126"/>
    <lineage>
        <taxon>Eukaryota</taxon>
        <taxon>Sar</taxon>
        <taxon>Alveolata</taxon>
        <taxon>Dinophyceae</taxon>
        <taxon>Prorocentrales</taxon>
        <taxon>Prorocentraceae</taxon>
        <taxon>Prorocentrum</taxon>
    </lineage>
</organism>
<dbReference type="InterPro" id="IPR036397">
    <property type="entry name" value="RNaseH_sf"/>
</dbReference>